<dbReference type="Gene3D" id="3.40.50.720">
    <property type="entry name" value="NAD(P)-binding Rossmann-like Domain"/>
    <property type="match status" value="1"/>
</dbReference>
<dbReference type="PANTHER" id="PTHR43377">
    <property type="entry name" value="BILIVERDIN REDUCTASE A"/>
    <property type="match status" value="1"/>
</dbReference>
<organism evidence="3 4">
    <name type="scientific">Pyrinomonas methylaliphatogenes</name>
    <dbReference type="NCBI Taxonomy" id="454194"/>
    <lineage>
        <taxon>Bacteria</taxon>
        <taxon>Pseudomonadati</taxon>
        <taxon>Acidobacteriota</taxon>
        <taxon>Blastocatellia</taxon>
        <taxon>Blastocatellales</taxon>
        <taxon>Pyrinomonadaceae</taxon>
        <taxon>Pyrinomonas</taxon>
    </lineage>
</organism>
<reference evidence="3 4" key="1">
    <citation type="submission" date="2013-12" db="EMBL/GenBank/DDBJ databases">
        <authorList>
            <person name="Stott M."/>
        </authorList>
    </citation>
    <scope>NUCLEOTIDE SEQUENCE [LARGE SCALE GENOMIC DNA]</scope>
    <source>
        <strain evidence="3 4">K22</strain>
    </source>
</reference>
<feature type="domain" description="Gfo/Idh/MocA-like oxidoreductase N-terminal" evidence="2">
    <location>
        <begin position="204"/>
        <end position="319"/>
    </location>
</feature>
<dbReference type="Proteomes" id="UP000031518">
    <property type="component" value="Unassembled WGS sequence"/>
</dbReference>
<dbReference type="SUPFAM" id="SSF51735">
    <property type="entry name" value="NAD(P)-binding Rossmann-fold domains"/>
    <property type="match status" value="1"/>
</dbReference>
<dbReference type="InterPro" id="IPR000683">
    <property type="entry name" value="Gfo/Idh/MocA-like_OxRdtase_N"/>
</dbReference>
<name>A0A0B6WZV8_9BACT</name>
<gene>
    <name evidence="3" type="ORF">PYK22_02623</name>
</gene>
<evidence type="ECO:0000256" key="1">
    <source>
        <dbReference type="SAM" id="MobiDB-lite"/>
    </source>
</evidence>
<sequence length="530" mass="60129">MRYLFRDRWREVPCYAPYRSCALVEVRLSFPVARVAPHDQRAIARDWRKVLSFVRAEGPVATWRKVRSKREQELLTSDFHVVVAVGTLRGEEAPVICLGTRHPRCAEHMLFHRDLTVRIDRWPSEEELARAVQKVDPMRWQSVAGYNFYSDQPPPPEAIRLIQAVAEALAEQDTDAPTGRAKPVAPVRSPAQALEDEERTRGGVAIISAGDYARTQIIPALRRAGARLDAIVDLEPLFAAHVKEEYGFSRALTDWREAIRSAAIEFVVVASYHDTHALIASEAARHGKKVLVEKPPAITREDLQMLLDAMRDGRAFIEVGFNRRFAPLTRQARKLLDKVAGPVTLICRVKEVEIPDAHWYRWPKEGTRIAGNLCHWIDLAVHFLGDRARPTEIALSPQVTAHPDEERTLTIAFDDGSVAAITATSRGDATLGVQERIELRRDQLTIEIEDYRALRASWKGKPLARRRGLRDKGHRAMYLETFRRAQKGERPLYSPRDLFWTTTLTIRATEMARAGERSSKVDCEAPPFQT</sequence>
<dbReference type="InterPro" id="IPR051450">
    <property type="entry name" value="Gfo/Idh/MocA_Oxidoreductases"/>
</dbReference>
<evidence type="ECO:0000259" key="2">
    <source>
        <dbReference type="Pfam" id="PF01408"/>
    </source>
</evidence>
<dbReference type="Pfam" id="PF01408">
    <property type="entry name" value="GFO_IDH_MocA"/>
    <property type="match status" value="1"/>
</dbReference>
<dbReference type="OrthoDB" id="9815825at2"/>
<proteinExistence type="predicted"/>
<dbReference type="EMBL" id="CBXV010000008">
    <property type="protein sequence ID" value="CDM66591.1"/>
    <property type="molecule type" value="Genomic_DNA"/>
</dbReference>
<accession>A0A0B6WZV8</accession>
<dbReference type="GO" id="GO:0000166">
    <property type="term" value="F:nucleotide binding"/>
    <property type="evidence" value="ECO:0007669"/>
    <property type="project" value="InterPro"/>
</dbReference>
<feature type="region of interest" description="Disordered" evidence="1">
    <location>
        <begin position="173"/>
        <end position="195"/>
    </location>
</feature>
<keyword evidence="4" id="KW-1185">Reference proteome</keyword>
<dbReference type="STRING" id="454194.PYK22_02623"/>
<dbReference type="AlphaFoldDB" id="A0A0B6WZV8"/>
<reference evidence="3 4" key="2">
    <citation type="submission" date="2015-01" db="EMBL/GenBank/DDBJ databases">
        <title>Complete genome sequence of Pyrinomonas methylaliphatogenes type strain K22T.</title>
        <authorList>
            <person name="Lee K.C.Y."/>
            <person name="Power J.F."/>
            <person name="Dunfield P.F."/>
            <person name="Morgan X.C."/>
            <person name="Huttenhower C."/>
            <person name="Stott M.B."/>
        </authorList>
    </citation>
    <scope>NUCLEOTIDE SEQUENCE [LARGE SCALE GENOMIC DNA]</scope>
    <source>
        <strain evidence="3 4">K22</strain>
    </source>
</reference>
<protein>
    <submittedName>
        <fullName evidence="3">Predicted dehydrogenase</fullName>
    </submittedName>
</protein>
<dbReference type="PANTHER" id="PTHR43377:SF1">
    <property type="entry name" value="BILIVERDIN REDUCTASE A"/>
    <property type="match status" value="1"/>
</dbReference>
<dbReference type="Gene3D" id="3.30.360.10">
    <property type="entry name" value="Dihydrodipicolinate Reductase, domain 2"/>
    <property type="match status" value="1"/>
</dbReference>
<dbReference type="RefSeq" id="WP_041977969.1">
    <property type="nucleotide sequence ID" value="NZ_CBXV010000008.1"/>
</dbReference>
<evidence type="ECO:0000313" key="4">
    <source>
        <dbReference type="Proteomes" id="UP000031518"/>
    </source>
</evidence>
<evidence type="ECO:0000313" key="3">
    <source>
        <dbReference type="EMBL" id="CDM66591.1"/>
    </source>
</evidence>
<dbReference type="InterPro" id="IPR036291">
    <property type="entry name" value="NAD(P)-bd_dom_sf"/>
</dbReference>